<accession>S0KPI9</accession>
<dbReference type="InterPro" id="IPR052509">
    <property type="entry name" value="Metal_resp_DNA-bind_regulator"/>
</dbReference>
<dbReference type="InterPro" id="IPR036390">
    <property type="entry name" value="WH_DNA-bd_sf"/>
</dbReference>
<name>S0KPI9_9ENTE</name>
<dbReference type="OrthoDB" id="9791785at2"/>
<feature type="domain" description="Transcription regulator PadR N-terminal" evidence="1">
    <location>
        <begin position="18"/>
        <end position="88"/>
    </location>
</feature>
<gene>
    <name evidence="2" type="ORF">I568_01747</name>
</gene>
<dbReference type="SUPFAM" id="SSF46785">
    <property type="entry name" value="Winged helix' DNA-binding domain"/>
    <property type="match status" value="1"/>
</dbReference>
<dbReference type="Gene3D" id="1.10.10.10">
    <property type="entry name" value="Winged helix-like DNA-binding domain superfamily/Winged helix DNA-binding domain"/>
    <property type="match status" value="1"/>
</dbReference>
<dbReference type="RefSeq" id="WP_016183269.1">
    <property type="nucleotide sequence ID" value="NZ_JXKI01000001.1"/>
</dbReference>
<sequence>MTTKIDSQLLKGVLTGCILQLLQKEELYGYTLSERLADNGFSDISNGTIYPLLLSMEKKGWIVGQMRESETGPKRKYYAVTALGQEELLHFKHQWQLLKENVNQVIGDEENE</sequence>
<organism evidence="2 3">
    <name type="scientific">Enterococcus columbae DSM 7374 = ATCC 51263</name>
    <dbReference type="NCBI Taxonomy" id="1121865"/>
    <lineage>
        <taxon>Bacteria</taxon>
        <taxon>Bacillati</taxon>
        <taxon>Bacillota</taxon>
        <taxon>Bacilli</taxon>
        <taxon>Lactobacillales</taxon>
        <taxon>Enterococcaceae</taxon>
        <taxon>Enterococcus</taxon>
    </lineage>
</organism>
<evidence type="ECO:0000313" key="3">
    <source>
        <dbReference type="Proteomes" id="UP000014113"/>
    </source>
</evidence>
<dbReference type="InterPro" id="IPR036388">
    <property type="entry name" value="WH-like_DNA-bd_sf"/>
</dbReference>
<dbReference type="EMBL" id="ASWJ01000008">
    <property type="protein sequence ID" value="EOW80570.1"/>
    <property type="molecule type" value="Genomic_DNA"/>
</dbReference>
<dbReference type="PANTHER" id="PTHR33169:SF25">
    <property type="entry name" value="DNA-BINDING PROTEIN YIZB-RELATED"/>
    <property type="match status" value="1"/>
</dbReference>
<comment type="caution">
    <text evidence="2">The sequence shown here is derived from an EMBL/GenBank/DDBJ whole genome shotgun (WGS) entry which is preliminary data.</text>
</comment>
<dbReference type="InterPro" id="IPR005149">
    <property type="entry name" value="Tscrpt_reg_PadR_N"/>
</dbReference>
<keyword evidence="3" id="KW-1185">Reference proteome</keyword>
<evidence type="ECO:0000259" key="1">
    <source>
        <dbReference type="Pfam" id="PF03551"/>
    </source>
</evidence>
<dbReference type="PANTHER" id="PTHR33169">
    <property type="entry name" value="PADR-FAMILY TRANSCRIPTIONAL REGULATOR"/>
    <property type="match status" value="1"/>
</dbReference>
<dbReference type="PATRIC" id="fig|1121865.3.peg.1098"/>
<proteinExistence type="predicted"/>
<dbReference type="Proteomes" id="UP000014113">
    <property type="component" value="Unassembled WGS sequence"/>
</dbReference>
<reference evidence="2 3" key="1">
    <citation type="submission" date="2013-03" db="EMBL/GenBank/DDBJ databases">
        <title>The Genome Sequence of Enterococcus columbae ATCC_51263 (PacBio/Illumina hybrid assembly).</title>
        <authorList>
            <consortium name="The Broad Institute Genomics Platform"/>
            <consortium name="The Broad Institute Genome Sequencing Center for Infectious Disease"/>
            <person name="Earl A."/>
            <person name="Russ C."/>
            <person name="Gilmore M."/>
            <person name="Surin D."/>
            <person name="Walker B."/>
            <person name="Young S."/>
            <person name="Zeng Q."/>
            <person name="Gargeya S."/>
            <person name="Fitzgerald M."/>
            <person name="Haas B."/>
            <person name="Abouelleil A."/>
            <person name="Allen A.W."/>
            <person name="Alvarado L."/>
            <person name="Arachchi H.M."/>
            <person name="Berlin A.M."/>
            <person name="Chapman S.B."/>
            <person name="Gainer-Dewar J."/>
            <person name="Goldberg J."/>
            <person name="Griggs A."/>
            <person name="Gujja S."/>
            <person name="Hansen M."/>
            <person name="Howarth C."/>
            <person name="Imamovic A."/>
            <person name="Ireland A."/>
            <person name="Larimer J."/>
            <person name="McCowan C."/>
            <person name="Murphy C."/>
            <person name="Pearson M."/>
            <person name="Poon T.W."/>
            <person name="Priest M."/>
            <person name="Roberts A."/>
            <person name="Saif S."/>
            <person name="Shea T."/>
            <person name="Sisk P."/>
            <person name="Sykes S."/>
            <person name="Wortman J."/>
            <person name="Nusbaum C."/>
            <person name="Birren B."/>
        </authorList>
    </citation>
    <scope>NUCLEOTIDE SEQUENCE [LARGE SCALE GENOMIC DNA]</scope>
    <source>
        <strain evidence="2 3">ATCC 51263</strain>
    </source>
</reference>
<dbReference type="AlphaFoldDB" id="S0KPI9"/>
<protein>
    <recommendedName>
        <fullName evidence="1">Transcription regulator PadR N-terminal domain-containing protein</fullName>
    </recommendedName>
</protein>
<dbReference type="Pfam" id="PF03551">
    <property type="entry name" value="PadR"/>
    <property type="match status" value="1"/>
</dbReference>
<dbReference type="eggNOG" id="COG1695">
    <property type="taxonomic scope" value="Bacteria"/>
</dbReference>
<evidence type="ECO:0000313" key="2">
    <source>
        <dbReference type="EMBL" id="EOW80570.1"/>
    </source>
</evidence>